<sequence>MLMPFSPAAISCRPNLARMVVALSVALQMPVTTFSAVLSHRTETVETSAASFKAFTISGKSLAEKQECNSLLTGNHPFYSAPMGNGAGSPNARQVELLRQRFDAICLTTPISPPQPQELLRNHKSKMRKRGWLFGTRKWFSLVFRKTKVVKEIPAAEPMGAITPTPDFQPPHDTWPKPDASCPHNCNDWKLECNRWGKDQAIPITEANAILGSLLMDRDPTFKQEMECVYMKSEEEAKELNRPWTSLETLKHRGCIWMVTPLIGKSRAQFCLGDCLGDLACSGPLPRTTEQVQFEAGLKCSTISMILHTVYAKCMDHGTGTVQGRIGMMKNGAVKYWFGLRKHDREGV</sequence>
<accession>A0A3N4HCC7</accession>
<dbReference type="Proteomes" id="UP000275078">
    <property type="component" value="Unassembled WGS sequence"/>
</dbReference>
<reference evidence="1 2" key="1">
    <citation type="journal article" date="2018" name="Nat. Ecol. Evol.">
        <title>Pezizomycetes genomes reveal the molecular basis of ectomycorrhizal truffle lifestyle.</title>
        <authorList>
            <person name="Murat C."/>
            <person name="Payen T."/>
            <person name="Noel B."/>
            <person name="Kuo A."/>
            <person name="Morin E."/>
            <person name="Chen J."/>
            <person name="Kohler A."/>
            <person name="Krizsan K."/>
            <person name="Balestrini R."/>
            <person name="Da Silva C."/>
            <person name="Montanini B."/>
            <person name="Hainaut M."/>
            <person name="Levati E."/>
            <person name="Barry K.W."/>
            <person name="Belfiori B."/>
            <person name="Cichocki N."/>
            <person name="Clum A."/>
            <person name="Dockter R.B."/>
            <person name="Fauchery L."/>
            <person name="Guy J."/>
            <person name="Iotti M."/>
            <person name="Le Tacon F."/>
            <person name="Lindquist E.A."/>
            <person name="Lipzen A."/>
            <person name="Malagnac F."/>
            <person name="Mello A."/>
            <person name="Molinier V."/>
            <person name="Miyauchi S."/>
            <person name="Poulain J."/>
            <person name="Riccioni C."/>
            <person name="Rubini A."/>
            <person name="Sitrit Y."/>
            <person name="Splivallo R."/>
            <person name="Traeger S."/>
            <person name="Wang M."/>
            <person name="Zifcakova L."/>
            <person name="Wipf D."/>
            <person name="Zambonelli A."/>
            <person name="Paolocci F."/>
            <person name="Nowrousian M."/>
            <person name="Ottonello S."/>
            <person name="Baldrian P."/>
            <person name="Spatafora J.W."/>
            <person name="Henrissat B."/>
            <person name="Nagy L.G."/>
            <person name="Aury J.M."/>
            <person name="Wincker P."/>
            <person name="Grigoriev I.V."/>
            <person name="Bonfante P."/>
            <person name="Martin F.M."/>
        </authorList>
    </citation>
    <scope>NUCLEOTIDE SEQUENCE [LARGE SCALE GENOMIC DNA]</scope>
    <source>
        <strain evidence="1 2">RN42</strain>
    </source>
</reference>
<dbReference type="AlphaFoldDB" id="A0A3N4HCC7"/>
<proteinExistence type="predicted"/>
<evidence type="ECO:0000313" key="1">
    <source>
        <dbReference type="EMBL" id="RPA72023.1"/>
    </source>
</evidence>
<evidence type="ECO:0000313" key="2">
    <source>
        <dbReference type="Proteomes" id="UP000275078"/>
    </source>
</evidence>
<name>A0A3N4HCC7_ASCIM</name>
<organism evidence="1 2">
    <name type="scientific">Ascobolus immersus RN42</name>
    <dbReference type="NCBI Taxonomy" id="1160509"/>
    <lineage>
        <taxon>Eukaryota</taxon>
        <taxon>Fungi</taxon>
        <taxon>Dikarya</taxon>
        <taxon>Ascomycota</taxon>
        <taxon>Pezizomycotina</taxon>
        <taxon>Pezizomycetes</taxon>
        <taxon>Pezizales</taxon>
        <taxon>Ascobolaceae</taxon>
        <taxon>Ascobolus</taxon>
    </lineage>
</organism>
<dbReference type="EMBL" id="ML119884">
    <property type="protein sequence ID" value="RPA72023.1"/>
    <property type="molecule type" value="Genomic_DNA"/>
</dbReference>
<protein>
    <submittedName>
        <fullName evidence="1">Uncharacterized protein</fullName>
    </submittedName>
</protein>
<keyword evidence="2" id="KW-1185">Reference proteome</keyword>
<gene>
    <name evidence="1" type="ORF">BJ508DRAFT_81876</name>
</gene>